<organism evidence="3 4">
    <name type="scientific">Chlorella vulgaris</name>
    <name type="common">Green alga</name>
    <dbReference type="NCBI Taxonomy" id="3077"/>
    <lineage>
        <taxon>Eukaryota</taxon>
        <taxon>Viridiplantae</taxon>
        <taxon>Chlorophyta</taxon>
        <taxon>core chlorophytes</taxon>
        <taxon>Trebouxiophyceae</taxon>
        <taxon>Chlorellales</taxon>
        <taxon>Chlorellaceae</taxon>
        <taxon>Chlorella clade</taxon>
        <taxon>Chlorella</taxon>
    </lineage>
</organism>
<dbReference type="Pfam" id="PF00923">
    <property type="entry name" value="TAL_FSA"/>
    <property type="match status" value="1"/>
</dbReference>
<dbReference type="PANTHER" id="PTHR10683:SF40">
    <property type="entry name" value="FRUCTOSE-6-PHOSPHATE ALDOLASE 1-RELATED"/>
    <property type="match status" value="1"/>
</dbReference>
<evidence type="ECO:0000256" key="1">
    <source>
        <dbReference type="ARBA" id="ARBA00023270"/>
    </source>
</evidence>
<evidence type="ECO:0000313" key="3">
    <source>
        <dbReference type="EMBL" id="KAI3438027.1"/>
    </source>
</evidence>
<sequence>MQTKPAVLSAQLGRPQWRAPARRRDDSDSEDEEDEEAGASYSIEEYGDSDDFESDTTMRLYLDTADVAQWTKWAEAGVFYGFTTNPTILRRDAVPCTIASMRHLAREAFALEVEELQLQAWGPTAGDMYACAMDLADLDSRIIVKLPITLEGAKAARKLIKQGAPVTMTGVYASHQVVTALAMGAAYAAPYVGGMTDSGINGLKEAIKMQEIIDQSSEGAMRLLVASVRSADDMATLAEGGCNTFTISPAVAQQLFDVQLTQDAADVFQRHATEMADS</sequence>
<keyword evidence="1" id="KW-0704">Schiff base</keyword>
<feature type="region of interest" description="Disordered" evidence="2">
    <location>
        <begin position="1"/>
        <end position="41"/>
    </location>
</feature>
<dbReference type="InterPro" id="IPR001585">
    <property type="entry name" value="TAL/FSA"/>
</dbReference>
<protein>
    <recommendedName>
        <fullName evidence="5">Transaldolase</fullName>
    </recommendedName>
</protein>
<dbReference type="OrthoDB" id="1711136at2759"/>
<evidence type="ECO:0000313" key="4">
    <source>
        <dbReference type="Proteomes" id="UP001055712"/>
    </source>
</evidence>
<dbReference type="AlphaFoldDB" id="A0A9D4TYE0"/>
<dbReference type="InterPro" id="IPR013785">
    <property type="entry name" value="Aldolase_TIM"/>
</dbReference>
<reference evidence="3" key="2">
    <citation type="submission" date="2020-11" db="EMBL/GenBank/DDBJ databases">
        <authorList>
            <person name="Cecchin M."/>
            <person name="Marcolungo L."/>
            <person name="Rossato M."/>
            <person name="Girolomoni L."/>
            <person name="Cosentino E."/>
            <person name="Cuine S."/>
            <person name="Li-Beisson Y."/>
            <person name="Delledonne M."/>
            <person name="Ballottari M."/>
        </authorList>
    </citation>
    <scope>NUCLEOTIDE SEQUENCE</scope>
    <source>
        <strain evidence="3">211/11P</strain>
        <tissue evidence="3">Whole cell</tissue>
    </source>
</reference>
<dbReference type="GO" id="GO:0005975">
    <property type="term" value="P:carbohydrate metabolic process"/>
    <property type="evidence" value="ECO:0007669"/>
    <property type="project" value="InterPro"/>
</dbReference>
<evidence type="ECO:0008006" key="5">
    <source>
        <dbReference type="Google" id="ProtNLM"/>
    </source>
</evidence>
<evidence type="ECO:0000256" key="2">
    <source>
        <dbReference type="SAM" id="MobiDB-lite"/>
    </source>
</evidence>
<reference evidence="3" key="1">
    <citation type="journal article" date="2019" name="Plant J.">
        <title>Chlorella vulgaris genome assembly and annotation reveals the molecular basis for metabolic acclimation to high light conditions.</title>
        <authorList>
            <person name="Cecchin M."/>
            <person name="Marcolungo L."/>
            <person name="Rossato M."/>
            <person name="Girolomoni L."/>
            <person name="Cosentino E."/>
            <person name="Cuine S."/>
            <person name="Li-Beisson Y."/>
            <person name="Delledonne M."/>
            <person name="Ballottari M."/>
        </authorList>
    </citation>
    <scope>NUCLEOTIDE SEQUENCE</scope>
    <source>
        <strain evidence="3">211/11P</strain>
    </source>
</reference>
<dbReference type="EMBL" id="SIDB01000001">
    <property type="protein sequence ID" value="KAI3438027.1"/>
    <property type="molecule type" value="Genomic_DNA"/>
</dbReference>
<comment type="caution">
    <text evidence="3">The sequence shown here is derived from an EMBL/GenBank/DDBJ whole genome shotgun (WGS) entry which is preliminary data.</text>
</comment>
<dbReference type="Gene3D" id="3.20.20.70">
    <property type="entry name" value="Aldolase class I"/>
    <property type="match status" value="1"/>
</dbReference>
<gene>
    <name evidence="3" type="ORF">D9Q98_000470</name>
</gene>
<feature type="compositionally biased region" description="Acidic residues" evidence="2">
    <location>
        <begin position="27"/>
        <end position="37"/>
    </location>
</feature>
<accession>A0A9D4TYE0</accession>
<dbReference type="Proteomes" id="UP001055712">
    <property type="component" value="Unassembled WGS sequence"/>
</dbReference>
<proteinExistence type="predicted"/>
<dbReference type="PANTHER" id="PTHR10683">
    <property type="entry name" value="TRANSALDOLASE"/>
    <property type="match status" value="1"/>
</dbReference>
<name>A0A9D4TYE0_CHLVU</name>
<keyword evidence="4" id="KW-1185">Reference proteome</keyword>
<dbReference type="SUPFAM" id="SSF51569">
    <property type="entry name" value="Aldolase"/>
    <property type="match status" value="1"/>
</dbReference>